<dbReference type="AlphaFoldDB" id="A0A1H5K9J4"/>
<dbReference type="Proteomes" id="UP000199220">
    <property type="component" value="Unassembled WGS sequence"/>
</dbReference>
<evidence type="ECO:0000313" key="3">
    <source>
        <dbReference type="EMBL" id="SEE61475.1"/>
    </source>
</evidence>
<feature type="chain" id="PRO_5011788575" evidence="2">
    <location>
        <begin position="32"/>
        <end position="658"/>
    </location>
</feature>
<protein>
    <submittedName>
        <fullName evidence="3">Glycosyl hydrolase catalytic core</fullName>
    </submittedName>
</protein>
<keyword evidence="4" id="KW-1185">Reference proteome</keyword>
<dbReference type="Gene3D" id="3.20.20.80">
    <property type="entry name" value="Glycosidases"/>
    <property type="match status" value="1"/>
</dbReference>
<dbReference type="STRING" id="648782.SAMN04488554_2154"/>
<evidence type="ECO:0000256" key="2">
    <source>
        <dbReference type="SAM" id="SignalP"/>
    </source>
</evidence>
<feature type="signal peptide" evidence="2">
    <location>
        <begin position="1"/>
        <end position="31"/>
    </location>
</feature>
<dbReference type="PANTHER" id="PTHR12631">
    <property type="entry name" value="ALPHA-L-IDURONIDASE"/>
    <property type="match status" value="1"/>
</dbReference>
<dbReference type="GO" id="GO:0004553">
    <property type="term" value="F:hydrolase activity, hydrolyzing O-glycosyl compounds"/>
    <property type="evidence" value="ECO:0007669"/>
    <property type="project" value="TreeGrafter"/>
</dbReference>
<organism evidence="3 4">
    <name type="scientific">Ruania alba</name>
    <dbReference type="NCBI Taxonomy" id="648782"/>
    <lineage>
        <taxon>Bacteria</taxon>
        <taxon>Bacillati</taxon>
        <taxon>Actinomycetota</taxon>
        <taxon>Actinomycetes</taxon>
        <taxon>Micrococcales</taxon>
        <taxon>Ruaniaceae</taxon>
        <taxon>Ruania</taxon>
    </lineage>
</organism>
<name>A0A1H5K9J4_9MICO</name>
<dbReference type="EMBL" id="FNTX01000002">
    <property type="protein sequence ID" value="SEE61475.1"/>
    <property type="molecule type" value="Genomic_DNA"/>
</dbReference>
<dbReference type="InterPro" id="IPR051923">
    <property type="entry name" value="Glycosyl_Hydrolase_39"/>
</dbReference>
<proteinExistence type="predicted"/>
<dbReference type="OrthoDB" id="99456at2"/>
<gene>
    <name evidence="3" type="ORF">SAMN04488554_2154</name>
</gene>
<keyword evidence="3" id="KW-0378">Hydrolase</keyword>
<feature type="region of interest" description="Disordered" evidence="1">
    <location>
        <begin position="602"/>
        <end position="629"/>
    </location>
</feature>
<dbReference type="InterPro" id="IPR017853">
    <property type="entry name" value="GH"/>
</dbReference>
<dbReference type="SUPFAM" id="SSF51445">
    <property type="entry name" value="(Trans)glycosidases"/>
    <property type="match status" value="1"/>
</dbReference>
<sequence>MRQRRLPRLAALGAGGALLAGTAMVATPAWSADPPVIDEAPLSSIAVDTHAMSFTITTSTTATWVATDDQGRTVASGDLAAGATPITLENLAMGQYLLRVEDSNGLVDSSPFAVVTTFTGERDVRFAMNTKFGLPADGQAPRWDPESETYDPVGTPRYTQDLMPILELTGAGATRDTIAWNQFEPETARYAGGPHWYEDFIDANAEMGAPTTVILSYGNNLYDIDEEGFGAAPHTDEGIAAYAAYAREVLSRYEGRVDTVEVWNEYNAAEAPWNRGPCAGDARCYYEMLKATHEAVAEVHPEAQIVGPAAVTLPYGWLDELFSYGALDYLDAVTVHPYGFPAAPETGYSHPSFDEAGIEARVEQLDELIREHNDGEQVPIWFTEIGWGSYEAPRGVSESVQADYMVRTHVMALSAGVERMYWYSLRNDRSIPAGPGANWGLVRNEGDPLGSYAPKESFTAYTTMTRLLSGAESSGRQDAPEGVRDYLFEQADGTEIDVLWSPEGHRDVTLRTDAPVTVTRQDGESRTLFPDDGRVYLSISTDPVYVDGGIDAVEDGSRITASGPASAPAAENATITVTVDGSDEQQATPALVDVEGEVLDVTTPPNQERAAESSVPVGPGVETSPHEGQEQIYTRTVLVEVELRDRLSGWLSTEVRVS</sequence>
<keyword evidence="2" id="KW-0732">Signal</keyword>
<evidence type="ECO:0000256" key="1">
    <source>
        <dbReference type="SAM" id="MobiDB-lite"/>
    </source>
</evidence>
<dbReference type="RefSeq" id="WP_139177737.1">
    <property type="nucleotide sequence ID" value="NZ_FNTX01000002.1"/>
</dbReference>
<dbReference type="PANTHER" id="PTHR12631:SF10">
    <property type="entry name" value="BETA-XYLOSIDASE-LIKE PROTEIN-RELATED"/>
    <property type="match status" value="1"/>
</dbReference>
<evidence type="ECO:0000313" key="4">
    <source>
        <dbReference type="Proteomes" id="UP000199220"/>
    </source>
</evidence>
<feature type="region of interest" description="Disordered" evidence="1">
    <location>
        <begin position="137"/>
        <end position="156"/>
    </location>
</feature>
<accession>A0A1H5K9J4</accession>
<reference evidence="4" key="1">
    <citation type="submission" date="2016-10" db="EMBL/GenBank/DDBJ databases">
        <authorList>
            <person name="Varghese N."/>
            <person name="Submissions S."/>
        </authorList>
    </citation>
    <scope>NUCLEOTIDE SEQUENCE [LARGE SCALE GENOMIC DNA]</scope>
    <source>
        <strain evidence="4">DSM 21368</strain>
    </source>
</reference>